<dbReference type="Proteomes" id="UP000381260">
    <property type="component" value="Chromosome"/>
</dbReference>
<name>A0A5Q2VJ41_SERPR</name>
<proteinExistence type="predicted"/>
<dbReference type="EMBL" id="CP045913">
    <property type="protein sequence ID" value="QGH63443.1"/>
    <property type="molecule type" value="Genomic_DNA"/>
</dbReference>
<evidence type="ECO:0000313" key="2">
    <source>
        <dbReference type="Proteomes" id="UP000381260"/>
    </source>
</evidence>
<reference evidence="1 2" key="1">
    <citation type="submission" date="2019-11" db="EMBL/GenBank/DDBJ databases">
        <title>The Phosphoenolpyruvate Phosphotransferase System Regulates Serratia proteamaculans 336X Biofilm Formation and Wheat Roots colonization.</title>
        <authorList>
            <person name="Liu F."/>
        </authorList>
    </citation>
    <scope>NUCLEOTIDE SEQUENCE [LARGE SCALE GENOMIC DNA]</scope>
    <source>
        <strain evidence="1 2">336X</strain>
    </source>
</reference>
<dbReference type="AlphaFoldDB" id="A0A5Q2VJ41"/>
<evidence type="ECO:0000313" key="1">
    <source>
        <dbReference type="EMBL" id="QGH63443.1"/>
    </source>
</evidence>
<dbReference type="RefSeq" id="WP_153860168.1">
    <property type="nucleotide sequence ID" value="NZ_CP045913.1"/>
</dbReference>
<evidence type="ECO:0008006" key="3">
    <source>
        <dbReference type="Google" id="ProtNLM"/>
    </source>
</evidence>
<gene>
    <name evidence="1" type="ORF">GHV41_22490</name>
</gene>
<accession>A0A5Q2VJ41</accession>
<protein>
    <recommendedName>
        <fullName evidence="3">DUF2612 domain-containing protein</fullName>
    </recommendedName>
</protein>
<sequence>MSDWVDIDFISVIKQRPTDYLKKDGQVVDLFAAVATMHPEIESRAKYIYDTQNIYNATGIELDRFGEYVDVIRDGMNDNDYRQAILLGKLSSQFSGTPDNVMVVAATATRSDDVELVEMFPAAHSVHVTGLIVPININEIVDMASIGGVRAYTTHDYGLTGFSLAGIDVESGTALSVGSSAAMKVDDNTALGLNRGSVFIGGSFLDTYYSVVNPIDSSISGLLEINGEYIGVADDDYLLVSNSNAVNGSMLCGTMPK</sequence>
<organism evidence="1 2">
    <name type="scientific">Serratia proteamaculans</name>
    <dbReference type="NCBI Taxonomy" id="28151"/>
    <lineage>
        <taxon>Bacteria</taxon>
        <taxon>Pseudomonadati</taxon>
        <taxon>Pseudomonadota</taxon>
        <taxon>Gammaproteobacteria</taxon>
        <taxon>Enterobacterales</taxon>
        <taxon>Yersiniaceae</taxon>
        <taxon>Serratia</taxon>
    </lineage>
</organism>